<evidence type="ECO:0000313" key="2">
    <source>
        <dbReference type="EnsemblProtists" id="PYU1_T004375"/>
    </source>
</evidence>
<name>K3WHD3_GLOUD</name>
<proteinExistence type="predicted"/>
<sequence length="89" mass="10113">MTLEKGREFLQELDIHVDFVEPFHLLSPTQEVTSKNSTGERLPMETESKAHSLMSNNEVGIASISRTTLGMSSRRISYACMTWRRRAPS</sequence>
<organism evidence="2 3">
    <name type="scientific">Globisporangium ultimum (strain ATCC 200006 / CBS 805.95 / DAOM BR144)</name>
    <name type="common">Pythium ultimum</name>
    <dbReference type="NCBI Taxonomy" id="431595"/>
    <lineage>
        <taxon>Eukaryota</taxon>
        <taxon>Sar</taxon>
        <taxon>Stramenopiles</taxon>
        <taxon>Oomycota</taxon>
        <taxon>Peronosporomycetes</taxon>
        <taxon>Pythiales</taxon>
        <taxon>Pythiaceae</taxon>
        <taxon>Globisporangium</taxon>
    </lineage>
</organism>
<reference evidence="3" key="2">
    <citation type="submission" date="2010-04" db="EMBL/GenBank/DDBJ databases">
        <authorList>
            <person name="Buell R."/>
            <person name="Hamilton J."/>
            <person name="Hostetler J."/>
        </authorList>
    </citation>
    <scope>NUCLEOTIDE SEQUENCE [LARGE SCALE GENOMIC DNA]</scope>
    <source>
        <strain evidence="3">DAOM:BR144</strain>
    </source>
</reference>
<keyword evidence="3" id="KW-1185">Reference proteome</keyword>
<dbReference type="EnsemblProtists" id="PYU1_T004375">
    <property type="protein sequence ID" value="PYU1_T004375"/>
    <property type="gene ID" value="PYU1_G004365"/>
</dbReference>
<evidence type="ECO:0000313" key="3">
    <source>
        <dbReference type="Proteomes" id="UP000019132"/>
    </source>
</evidence>
<reference evidence="3" key="1">
    <citation type="journal article" date="2010" name="Genome Biol.">
        <title>Genome sequence of the necrotrophic plant pathogen Pythium ultimum reveals original pathogenicity mechanisms and effector repertoire.</title>
        <authorList>
            <person name="Levesque C.A."/>
            <person name="Brouwer H."/>
            <person name="Cano L."/>
            <person name="Hamilton J.P."/>
            <person name="Holt C."/>
            <person name="Huitema E."/>
            <person name="Raffaele S."/>
            <person name="Robideau G.P."/>
            <person name="Thines M."/>
            <person name="Win J."/>
            <person name="Zerillo M.M."/>
            <person name="Beakes G.W."/>
            <person name="Boore J.L."/>
            <person name="Busam D."/>
            <person name="Dumas B."/>
            <person name="Ferriera S."/>
            <person name="Fuerstenberg S.I."/>
            <person name="Gachon C.M."/>
            <person name="Gaulin E."/>
            <person name="Govers F."/>
            <person name="Grenville-Briggs L."/>
            <person name="Horner N."/>
            <person name="Hostetler J."/>
            <person name="Jiang R.H."/>
            <person name="Johnson J."/>
            <person name="Krajaejun T."/>
            <person name="Lin H."/>
            <person name="Meijer H.J."/>
            <person name="Moore B."/>
            <person name="Morris P."/>
            <person name="Phuntmart V."/>
            <person name="Puiu D."/>
            <person name="Shetty J."/>
            <person name="Stajich J.E."/>
            <person name="Tripathy S."/>
            <person name="Wawra S."/>
            <person name="van West P."/>
            <person name="Whitty B.R."/>
            <person name="Coutinho P.M."/>
            <person name="Henrissat B."/>
            <person name="Martin F."/>
            <person name="Thomas P.D."/>
            <person name="Tyler B.M."/>
            <person name="De Vries R.P."/>
            <person name="Kamoun S."/>
            <person name="Yandell M."/>
            <person name="Tisserat N."/>
            <person name="Buell C.R."/>
        </authorList>
    </citation>
    <scope>NUCLEOTIDE SEQUENCE</scope>
    <source>
        <strain evidence="3">DAOM:BR144</strain>
    </source>
</reference>
<feature type="compositionally biased region" description="Polar residues" evidence="1">
    <location>
        <begin position="30"/>
        <end position="39"/>
    </location>
</feature>
<evidence type="ECO:0000256" key="1">
    <source>
        <dbReference type="SAM" id="MobiDB-lite"/>
    </source>
</evidence>
<dbReference type="InParanoid" id="K3WHD3"/>
<accession>K3WHD3</accession>
<dbReference type="EMBL" id="GL376631">
    <property type="status" value="NOT_ANNOTATED_CDS"/>
    <property type="molecule type" value="Genomic_DNA"/>
</dbReference>
<dbReference type="VEuPathDB" id="FungiDB:PYU1_G004365"/>
<dbReference type="HOGENOM" id="CLU_2459692_0_0_1"/>
<dbReference type="AlphaFoldDB" id="K3WHD3"/>
<protein>
    <submittedName>
        <fullName evidence="2">Uncharacterized protein</fullName>
    </submittedName>
</protein>
<reference evidence="2" key="3">
    <citation type="submission" date="2015-02" db="UniProtKB">
        <authorList>
            <consortium name="EnsemblProtists"/>
        </authorList>
    </citation>
    <scope>IDENTIFICATION</scope>
    <source>
        <strain evidence="2">DAOM BR144</strain>
    </source>
</reference>
<feature type="region of interest" description="Disordered" evidence="1">
    <location>
        <begin position="30"/>
        <end position="54"/>
    </location>
</feature>
<dbReference type="Proteomes" id="UP000019132">
    <property type="component" value="Unassembled WGS sequence"/>
</dbReference>